<evidence type="ECO:0000256" key="2">
    <source>
        <dbReference type="ARBA" id="ARBA00022771"/>
    </source>
</evidence>
<dbReference type="Pfam" id="PF13832">
    <property type="entry name" value="zf-HC5HC2H_2"/>
    <property type="match status" value="2"/>
</dbReference>
<feature type="compositionally biased region" description="Basic and acidic residues" evidence="5">
    <location>
        <begin position="16"/>
        <end position="27"/>
    </location>
</feature>
<dbReference type="EMBL" id="JADGMS010000002">
    <property type="protein sequence ID" value="KAF9687259.1"/>
    <property type="molecule type" value="Genomic_DNA"/>
</dbReference>
<dbReference type="PROSITE" id="PS50016">
    <property type="entry name" value="ZF_PHD_2"/>
    <property type="match status" value="2"/>
</dbReference>
<keyword evidence="3" id="KW-0862">Zinc</keyword>
<feature type="domain" description="PHD-type" evidence="6">
    <location>
        <begin position="325"/>
        <end position="376"/>
    </location>
</feature>
<name>A0A835N6U5_9ROSI</name>
<evidence type="ECO:0008006" key="10">
    <source>
        <dbReference type="Google" id="ProtNLM"/>
    </source>
</evidence>
<evidence type="ECO:0000259" key="6">
    <source>
        <dbReference type="PROSITE" id="PS50016"/>
    </source>
</evidence>
<dbReference type="Pfam" id="PF13831">
    <property type="entry name" value="PHD_2"/>
    <property type="match status" value="2"/>
</dbReference>
<dbReference type="InterPro" id="IPR019786">
    <property type="entry name" value="Zinc_finger_PHD-type_CS"/>
</dbReference>
<keyword evidence="1" id="KW-0479">Metal-binding</keyword>
<dbReference type="GO" id="GO:0008270">
    <property type="term" value="F:zinc ion binding"/>
    <property type="evidence" value="ECO:0007669"/>
    <property type="project" value="UniProtKB-KW"/>
</dbReference>
<proteinExistence type="predicted"/>
<evidence type="ECO:0000259" key="7">
    <source>
        <dbReference type="PROSITE" id="PS51805"/>
    </source>
</evidence>
<keyword evidence="2 4" id="KW-0863">Zinc-finger</keyword>
<evidence type="ECO:0000256" key="3">
    <source>
        <dbReference type="ARBA" id="ARBA00022833"/>
    </source>
</evidence>
<dbReference type="OrthoDB" id="20839at2759"/>
<evidence type="ECO:0000256" key="4">
    <source>
        <dbReference type="PROSITE-ProRule" id="PRU00146"/>
    </source>
</evidence>
<dbReference type="Proteomes" id="UP000657918">
    <property type="component" value="Unassembled WGS sequence"/>
</dbReference>
<sequence length="1751" mass="195095">MTGGLCHRRKKMMGRGPDRGCGADERPCRSISRVPAANSLVNEPEIPQPTVKKPTSLEVDFFSQANKVLSVHSPFDVAENASGSGAPNFSSVSTLPTRLASLLRQSDGSRKRHRKSYSGADKKSSSRVSDRTKGGNIWVEIEEYFRGLTLPDIDALFELPSLFKSLGYSKCFYIPYIGNEKIERIDTTGTNVKTEESLDGETEGNDTNEQTNTRANVENANDNVKMDRVDGIGKGLIVKDEGNQEDGQFMEIDSVATQSNGAECLSLEEANGCSVSDFSRSVEWLLGCRNRNILTSERPSKKQKLLRNDAGLEKVLVGYPCEGNVSLCDFCCKGETGDYSNRLIVCSSCNVAVHLKCYGVQGDVNKSWLCSWCKQKSDANDIIKQSCVLCPKEGGALKPVNVENGGPTLEFVHLFCSQWMPEVYIEDLMKMEPVMNVGGIKETRRKLVCNVCKVKSGTCVRCSHAEPVSNAAYKSYCHIVRMLFVPQSQLDWICEHGYFATRNEANLAQAPGSQWRPQIVYRSCSLTCIGTCRTSFHPICAREARQKIEVWGKYGSDNVNLFLSSSCRSYNCSLFLLMLPLQRLPSLTTSATRTLFTICCDVLPEMFSKIPYCMYQQVELRAFCLKHTVLSDDKDTNQLGEAFVAASHNCFVASHDRSELQMDKQHKLNSVQNGDELAVHIETYDTNSVKPGNGESREIELHGSKSDAIPLLESGAVDQLIDIGIFERGGYEGASPSDFQILLLILKKLIDQGKVNAEELTTEIGISSDLLIPTLVEVNLVPDSQAKLVKWFQNHVHLASQHKDLKVKLKSTILSKSEIGTADHSDGITVSKSDITDAIAVKSVPPRRRTINNIRILRDNKAICSPEEILRANNIIMNGDKVVEQLGSEEPENCREASIPHVAEKCCGDDNFHKLSCEFLLVFLYLEAFSIYAYLLVHPSDMFHSRHHNMHEKAIEVLNAVSSRDKFSSGSYHHLQFVQRFNVPAIVFCSVLLILGSTHHLIPDVFQDSLVLHLREDNVSDGSLSVKIEQAHAAIPEKSNSINTVGAVSAFSDVNLVIPNLIEPEAYSNSYVHPCIHEKLSHIQSEMLLQKGISGLEGSKDKEISRLEASSNASVCCDHRNKHSKCNDLICSSSEVNLEQLAKAKKLGILKLSPVDEVEGEIIYFQQRLLGNAVARKHFTDNLISKVARHLPQEIDASRGKRWDEVLVNQYLCDVREAKKQGRKERRHKEAQAVLAAATAAAAASSRTSSFRRDTLDESAHQEKYNTCNGRAGISSQLMSRPKEMLSRVAVPRMSSEKYSDFVQSVSDFSKDHLRSCDICRRFETILNPILVCSGCKVAVHLDCYRCVKESTGPWHCELCEELLSSRCPGAPANFWDRANGAECGLCGGITGAFRKSTDGRWVHAFCAEWVFEPTFRRGQVNPVEGMEKIAKEINICCVCCRRHGVCIKCSAGHCQATFHPTCARSAGFYMNVKTLNGKMQHKAYCERHSLEQKERAETQKLGEEEIKSMRQVRFIANASLFLMFATGQLERLRLLCERIVRREKIKRDLVLCSHSILACKRDQVTRSVLVRSPFFPTDVSSESATTSLIGNTDGYKSCSDAVQRSDDVTVDSTISVKHRVKVTLTTDTDQKTDDSSTSQNLFTPKPSERMPFAGKQIPQRPSTSASHNLLDDGEWSSKSKHYETFEKELVMTSDEASMKNQKLPKGYFYIPVDCLPKEKQINQNACSGKIRSKELFCICDGRSNDNIFID</sequence>
<dbReference type="InterPro" id="IPR034732">
    <property type="entry name" value="EPHD"/>
</dbReference>
<protein>
    <recommendedName>
        <fullName evidence="10">PHD finger family protein</fullName>
    </recommendedName>
</protein>
<accession>A0A835N6U5</accession>
<dbReference type="Gene3D" id="3.30.40.10">
    <property type="entry name" value="Zinc/RING finger domain, C3HC4 (zinc finger)"/>
    <property type="match status" value="4"/>
</dbReference>
<feature type="region of interest" description="Disordered" evidence="5">
    <location>
        <begin position="1628"/>
        <end position="1676"/>
    </location>
</feature>
<comment type="caution">
    <text evidence="8">The sequence shown here is derived from an EMBL/GenBank/DDBJ whole genome shotgun (WGS) entry which is preliminary data.</text>
</comment>
<evidence type="ECO:0000256" key="1">
    <source>
        <dbReference type="ARBA" id="ARBA00022723"/>
    </source>
</evidence>
<dbReference type="SMART" id="SM00249">
    <property type="entry name" value="PHD"/>
    <property type="match status" value="3"/>
</dbReference>
<dbReference type="PANTHER" id="PTHR13793">
    <property type="entry name" value="PHD FINGER PROTEINS"/>
    <property type="match status" value="1"/>
</dbReference>
<evidence type="ECO:0000256" key="5">
    <source>
        <dbReference type="SAM" id="MobiDB-lite"/>
    </source>
</evidence>
<dbReference type="InterPro" id="IPR001965">
    <property type="entry name" value="Znf_PHD"/>
</dbReference>
<dbReference type="InterPro" id="IPR013083">
    <property type="entry name" value="Znf_RING/FYVE/PHD"/>
</dbReference>
<dbReference type="GO" id="GO:0005634">
    <property type="term" value="C:nucleus"/>
    <property type="evidence" value="ECO:0007669"/>
    <property type="project" value="UniProtKB-ARBA"/>
</dbReference>
<feature type="compositionally biased region" description="Basic and acidic residues" evidence="5">
    <location>
        <begin position="120"/>
        <end position="132"/>
    </location>
</feature>
<dbReference type="PROSITE" id="PS51805">
    <property type="entry name" value="EPHD"/>
    <property type="match status" value="2"/>
</dbReference>
<feature type="compositionally biased region" description="Basic residues" evidence="5">
    <location>
        <begin position="1"/>
        <end position="13"/>
    </location>
</feature>
<reference evidence="8 9" key="1">
    <citation type="submission" date="2020-10" db="EMBL/GenBank/DDBJ databases">
        <title>Plant Genome Project.</title>
        <authorList>
            <person name="Zhang R.-G."/>
        </authorList>
    </citation>
    <scope>NUCLEOTIDE SEQUENCE [LARGE SCALE GENOMIC DNA]</scope>
    <source>
        <strain evidence="8">FAFU-HL-1</strain>
        <tissue evidence="8">Leaf</tissue>
    </source>
</reference>
<keyword evidence="9" id="KW-1185">Reference proteome</keyword>
<dbReference type="PROSITE" id="PS01359">
    <property type="entry name" value="ZF_PHD_1"/>
    <property type="match status" value="2"/>
</dbReference>
<dbReference type="InterPro" id="IPR050701">
    <property type="entry name" value="Histone_Mod_Regulator"/>
</dbReference>
<feature type="domain" description="PHD-type" evidence="6">
    <location>
        <begin position="1314"/>
        <end position="1363"/>
    </location>
</feature>
<dbReference type="InterPro" id="IPR011011">
    <property type="entry name" value="Znf_FYVE_PHD"/>
</dbReference>
<feature type="region of interest" description="Disordered" evidence="5">
    <location>
        <begin position="1"/>
        <end position="27"/>
    </location>
</feature>
<gene>
    <name evidence="8" type="ORF">SADUNF_Sadunf02G0074900</name>
</gene>
<feature type="domain" description="PHD-type" evidence="7">
    <location>
        <begin position="384"/>
        <end position="463"/>
    </location>
</feature>
<feature type="region of interest" description="Disordered" evidence="5">
    <location>
        <begin position="103"/>
        <end position="132"/>
    </location>
</feature>
<dbReference type="InterPro" id="IPR019787">
    <property type="entry name" value="Znf_PHD-finger"/>
</dbReference>
<organism evidence="8 9">
    <name type="scientific">Salix dunnii</name>
    <dbReference type="NCBI Taxonomy" id="1413687"/>
    <lineage>
        <taxon>Eukaryota</taxon>
        <taxon>Viridiplantae</taxon>
        <taxon>Streptophyta</taxon>
        <taxon>Embryophyta</taxon>
        <taxon>Tracheophyta</taxon>
        <taxon>Spermatophyta</taxon>
        <taxon>Magnoliopsida</taxon>
        <taxon>eudicotyledons</taxon>
        <taxon>Gunneridae</taxon>
        <taxon>Pentapetalae</taxon>
        <taxon>rosids</taxon>
        <taxon>fabids</taxon>
        <taxon>Malpighiales</taxon>
        <taxon>Salicaceae</taxon>
        <taxon>Saliceae</taxon>
        <taxon>Salix</taxon>
    </lineage>
</organism>
<feature type="domain" description="PHD-type" evidence="7">
    <location>
        <begin position="1381"/>
        <end position="1490"/>
    </location>
</feature>
<evidence type="ECO:0000313" key="8">
    <source>
        <dbReference type="EMBL" id="KAF9687259.1"/>
    </source>
</evidence>
<dbReference type="GO" id="GO:0006357">
    <property type="term" value="P:regulation of transcription by RNA polymerase II"/>
    <property type="evidence" value="ECO:0007669"/>
    <property type="project" value="TreeGrafter"/>
</dbReference>
<dbReference type="PANTHER" id="PTHR13793:SF107">
    <property type="entry name" value="BROMODOMAIN-CONTAINING PROTEIN HOMOLOG"/>
    <property type="match status" value="1"/>
</dbReference>
<dbReference type="CDD" id="cd15571">
    <property type="entry name" value="ePHD"/>
    <property type="match status" value="1"/>
</dbReference>
<dbReference type="SUPFAM" id="SSF57903">
    <property type="entry name" value="FYVE/PHD zinc finger"/>
    <property type="match status" value="2"/>
</dbReference>
<evidence type="ECO:0000313" key="9">
    <source>
        <dbReference type="Proteomes" id="UP000657918"/>
    </source>
</evidence>